<keyword evidence="4" id="KW-1185">Reference proteome</keyword>
<dbReference type="Proteomes" id="UP000199572">
    <property type="component" value="Unassembled WGS sequence"/>
</dbReference>
<proteinExistence type="predicted"/>
<evidence type="ECO:0000313" key="4">
    <source>
        <dbReference type="Proteomes" id="UP000199572"/>
    </source>
</evidence>
<protein>
    <recommendedName>
        <fullName evidence="2">DUF6438 domain-containing protein</fullName>
    </recommendedName>
</protein>
<dbReference type="RefSeq" id="WP_139180212.1">
    <property type="nucleotide sequence ID" value="NZ_FOGG01000024.1"/>
</dbReference>
<dbReference type="OrthoDB" id="7172369at2"/>
<dbReference type="Pfam" id="PF20033">
    <property type="entry name" value="DUF6438"/>
    <property type="match status" value="1"/>
</dbReference>
<dbReference type="STRING" id="390241.SAMN04488023_12418"/>
<dbReference type="InterPro" id="IPR045497">
    <property type="entry name" value="DUF6438"/>
</dbReference>
<evidence type="ECO:0000256" key="1">
    <source>
        <dbReference type="SAM" id="SignalP"/>
    </source>
</evidence>
<accession>A0A1H9TQX8</accession>
<sequence length="307" mass="35705">MKIYCTTFFLLLMLFSKQIYANQIDNLKTDKEVEDFLKLVQPQFAKNGSFNIYPTDSVAKALDCNGVFRQWKINNWEKIDITNDGLTDLLFVAHWYNYKSFALIDDGNNSFKLFWFSKNSFENCDFIKPIKINSKNYLKVYHKAVERDEQSKIPFSYKDLVIIDTLIFKFSDFIEFNPTPKNKSEIATIEIYTSTCFGTCPSFTLQLLESGLANFDGIDYTKFKGKSTKKLPTRFFEEIADLITYIDIKNLKDHYEVSWTDDQTATIKITFKDKSVKEISDYGKQGTFGLSAVYSKLIKIGTNWNSY</sequence>
<reference evidence="3 4" key="1">
    <citation type="submission" date="2016-10" db="EMBL/GenBank/DDBJ databases">
        <authorList>
            <person name="de Groot N.N."/>
        </authorList>
    </citation>
    <scope>NUCLEOTIDE SEQUENCE [LARGE SCALE GENOMIC DNA]</scope>
    <source>
        <strain evidence="3 4">DSM 18610</strain>
    </source>
</reference>
<dbReference type="AlphaFoldDB" id="A0A1H9TQX8"/>
<gene>
    <name evidence="3" type="ORF">SAMN04488023_12418</name>
</gene>
<feature type="domain" description="DUF6438" evidence="2">
    <location>
        <begin position="188"/>
        <end position="300"/>
    </location>
</feature>
<evidence type="ECO:0000313" key="3">
    <source>
        <dbReference type="EMBL" id="SER99063.1"/>
    </source>
</evidence>
<keyword evidence="1" id="KW-0732">Signal</keyword>
<feature type="signal peptide" evidence="1">
    <location>
        <begin position="1"/>
        <end position="21"/>
    </location>
</feature>
<organism evidence="3 4">
    <name type="scientific">Pedobacter rhizosphaerae</name>
    <dbReference type="NCBI Taxonomy" id="390241"/>
    <lineage>
        <taxon>Bacteria</taxon>
        <taxon>Pseudomonadati</taxon>
        <taxon>Bacteroidota</taxon>
        <taxon>Sphingobacteriia</taxon>
        <taxon>Sphingobacteriales</taxon>
        <taxon>Sphingobacteriaceae</taxon>
        <taxon>Pedobacter</taxon>
    </lineage>
</organism>
<dbReference type="EMBL" id="FOGG01000024">
    <property type="protein sequence ID" value="SER99063.1"/>
    <property type="molecule type" value="Genomic_DNA"/>
</dbReference>
<evidence type="ECO:0000259" key="2">
    <source>
        <dbReference type="Pfam" id="PF20033"/>
    </source>
</evidence>
<feature type="chain" id="PRO_5011469090" description="DUF6438 domain-containing protein" evidence="1">
    <location>
        <begin position="22"/>
        <end position="307"/>
    </location>
</feature>
<name>A0A1H9TQX8_9SPHI</name>